<evidence type="ECO:0000313" key="13">
    <source>
        <dbReference type="EMBL" id="GJN17915.1"/>
    </source>
</evidence>
<evidence type="ECO:0000256" key="1">
    <source>
        <dbReference type="ARBA" id="ARBA00004574"/>
    </source>
</evidence>
<dbReference type="EMBL" id="BQKI01000073">
    <property type="protein sequence ID" value="GJN17915.1"/>
    <property type="molecule type" value="Genomic_DNA"/>
</dbReference>
<evidence type="ECO:0000256" key="2">
    <source>
        <dbReference type="ARBA" id="ARBA00004604"/>
    </source>
</evidence>
<keyword evidence="10" id="KW-0539">Nucleus</keyword>
<dbReference type="AlphaFoldDB" id="A0AAV5E5I9"/>
<keyword evidence="7" id="KW-0175">Coiled coil</keyword>
<evidence type="ECO:0000256" key="7">
    <source>
        <dbReference type="ARBA" id="ARBA00023054"/>
    </source>
</evidence>
<name>A0AAV5E5I9_ELECO</name>
<dbReference type="PANTHER" id="PTHR46267:SF15">
    <property type="entry name" value="WINGED HELIX-TURN-HELIX TRANSCRIPTION REPRESSOR DNA-BINDING PROTEIN-RELATED"/>
    <property type="match status" value="1"/>
</dbReference>
<protein>
    <recommendedName>
        <fullName evidence="12">HTH myb-type domain-containing protein</fullName>
    </recommendedName>
</protein>
<evidence type="ECO:0000256" key="8">
    <source>
        <dbReference type="ARBA" id="ARBA00023125"/>
    </source>
</evidence>
<dbReference type="InterPro" id="IPR009057">
    <property type="entry name" value="Homeodomain-like_sf"/>
</dbReference>
<dbReference type="Pfam" id="PF00249">
    <property type="entry name" value="Myb_DNA-binding"/>
    <property type="match status" value="1"/>
</dbReference>
<dbReference type="FunFam" id="1.10.10.60:FF:000168">
    <property type="entry name" value="Telomere repeat-binding factor 1"/>
    <property type="match status" value="1"/>
</dbReference>
<dbReference type="SUPFAM" id="SSF46689">
    <property type="entry name" value="Homeodomain-like"/>
    <property type="match status" value="1"/>
</dbReference>
<evidence type="ECO:0000259" key="12">
    <source>
        <dbReference type="PROSITE" id="PS51294"/>
    </source>
</evidence>
<keyword evidence="8" id="KW-0238">DNA-binding</keyword>
<keyword evidence="14" id="KW-1185">Reference proteome</keyword>
<evidence type="ECO:0000256" key="3">
    <source>
        <dbReference type="ARBA" id="ARBA00011414"/>
    </source>
</evidence>
<accession>A0AAV5E5I9</accession>
<evidence type="ECO:0000313" key="14">
    <source>
        <dbReference type="Proteomes" id="UP001054889"/>
    </source>
</evidence>
<comment type="subcellular location">
    <subcellularLocation>
        <location evidence="1">Chromosome</location>
        <location evidence="1">Telomere</location>
    </subcellularLocation>
    <subcellularLocation>
        <location evidence="2">Nucleus</location>
        <location evidence="2">Nucleolus</location>
    </subcellularLocation>
</comment>
<proteinExistence type="predicted"/>
<dbReference type="InterPro" id="IPR017930">
    <property type="entry name" value="Myb_dom"/>
</dbReference>
<evidence type="ECO:0000256" key="9">
    <source>
        <dbReference type="ARBA" id="ARBA00023163"/>
    </source>
</evidence>
<evidence type="ECO:0000256" key="6">
    <source>
        <dbReference type="ARBA" id="ARBA00023015"/>
    </source>
</evidence>
<dbReference type="CDD" id="cd11660">
    <property type="entry name" value="SANT_TRF"/>
    <property type="match status" value="1"/>
</dbReference>
<keyword evidence="11" id="KW-1133">Transmembrane helix</keyword>
<comment type="caution">
    <text evidence="13">The sequence shown here is derived from an EMBL/GenBank/DDBJ whole genome shotgun (WGS) entry which is preliminary data.</text>
</comment>
<dbReference type="InterPro" id="IPR001005">
    <property type="entry name" value="SANT/Myb"/>
</dbReference>
<dbReference type="InterPro" id="IPR036390">
    <property type="entry name" value="WH_DNA-bd_sf"/>
</dbReference>
<feature type="transmembrane region" description="Helical" evidence="11">
    <location>
        <begin position="88"/>
        <end position="109"/>
    </location>
</feature>
<reference evidence="13" key="2">
    <citation type="submission" date="2021-12" db="EMBL/GenBank/DDBJ databases">
        <title>Resequencing data analysis of finger millet.</title>
        <authorList>
            <person name="Hatakeyama M."/>
            <person name="Aluri S."/>
            <person name="Balachadran M.T."/>
            <person name="Sivarajan S.R."/>
            <person name="Poveda L."/>
            <person name="Shimizu-Inatsugi R."/>
            <person name="Schlapbach R."/>
            <person name="Sreeman S.M."/>
            <person name="Shimizu K.K."/>
        </authorList>
    </citation>
    <scope>NUCLEOTIDE SEQUENCE</scope>
</reference>
<dbReference type="InterPro" id="IPR044597">
    <property type="entry name" value="SMH1-6"/>
</dbReference>
<keyword evidence="11" id="KW-0812">Transmembrane</keyword>
<dbReference type="PROSITE" id="PS51294">
    <property type="entry name" value="HTH_MYB"/>
    <property type="match status" value="1"/>
</dbReference>
<comment type="subunit">
    <text evidence="3">Forms a homodimer and heterodimers.</text>
</comment>
<organism evidence="13 14">
    <name type="scientific">Eleusine coracana subsp. coracana</name>
    <dbReference type="NCBI Taxonomy" id="191504"/>
    <lineage>
        <taxon>Eukaryota</taxon>
        <taxon>Viridiplantae</taxon>
        <taxon>Streptophyta</taxon>
        <taxon>Embryophyta</taxon>
        <taxon>Tracheophyta</taxon>
        <taxon>Spermatophyta</taxon>
        <taxon>Magnoliopsida</taxon>
        <taxon>Liliopsida</taxon>
        <taxon>Poales</taxon>
        <taxon>Poaceae</taxon>
        <taxon>PACMAD clade</taxon>
        <taxon>Chloridoideae</taxon>
        <taxon>Cynodonteae</taxon>
        <taxon>Eleusininae</taxon>
        <taxon>Eleusine</taxon>
    </lineage>
</organism>
<dbReference type="Proteomes" id="UP001054889">
    <property type="component" value="Unassembled WGS sequence"/>
</dbReference>
<evidence type="ECO:0000256" key="4">
    <source>
        <dbReference type="ARBA" id="ARBA00022454"/>
    </source>
</evidence>
<dbReference type="GO" id="GO:0003691">
    <property type="term" value="F:double-stranded telomeric DNA binding"/>
    <property type="evidence" value="ECO:0007669"/>
    <property type="project" value="InterPro"/>
</dbReference>
<dbReference type="InterPro" id="IPR036388">
    <property type="entry name" value="WH-like_DNA-bd_sf"/>
</dbReference>
<dbReference type="GO" id="GO:0005730">
    <property type="term" value="C:nucleolus"/>
    <property type="evidence" value="ECO:0007669"/>
    <property type="project" value="UniProtKB-SubCell"/>
</dbReference>
<reference evidence="13" key="1">
    <citation type="journal article" date="2018" name="DNA Res.">
        <title>Multiple hybrid de novo genome assembly of finger millet, an orphan allotetraploid crop.</title>
        <authorList>
            <person name="Hatakeyama M."/>
            <person name="Aluri S."/>
            <person name="Balachadran M.T."/>
            <person name="Sivarajan S.R."/>
            <person name="Patrignani A."/>
            <person name="Gruter S."/>
            <person name="Poveda L."/>
            <person name="Shimizu-Inatsugi R."/>
            <person name="Baeten J."/>
            <person name="Francoijs K.J."/>
            <person name="Nataraja K.N."/>
            <person name="Reddy Y.A.N."/>
            <person name="Phadnis S."/>
            <person name="Ravikumar R.L."/>
            <person name="Schlapbach R."/>
            <person name="Sreeman S.M."/>
            <person name="Shimizu K.K."/>
        </authorList>
    </citation>
    <scope>NUCLEOTIDE SEQUENCE</scope>
</reference>
<evidence type="ECO:0000256" key="10">
    <source>
        <dbReference type="ARBA" id="ARBA00023242"/>
    </source>
</evidence>
<keyword evidence="4" id="KW-0158">Chromosome</keyword>
<feature type="domain" description="HTH myb-type" evidence="12">
    <location>
        <begin position="1"/>
        <end position="31"/>
    </location>
</feature>
<gene>
    <name evidence="13" type="primary">gb05023</name>
    <name evidence="13" type="ORF">PR202_gb05023</name>
</gene>
<keyword evidence="9" id="KW-0804">Transcription</keyword>
<dbReference type="Gene3D" id="1.10.10.60">
    <property type="entry name" value="Homeodomain-like"/>
    <property type="match status" value="1"/>
</dbReference>
<evidence type="ECO:0000256" key="5">
    <source>
        <dbReference type="ARBA" id="ARBA00022895"/>
    </source>
</evidence>
<sequence length="352" mass="38236">MGAPKQKWTQAEEDALRRGVLKHGAGKWRTIQKDPEFSPTLSSRSNIDLKVPSPESRPPLPIYFFRRFLSTPSTGPTARAYGLFSRELFASLAEAVALFVMFCTIVWLASDALLSLGVLGPQIVTLCGFDSRLVASEAKFEDKWRNLSFNGGQGSREKVRVAKITGPASSPSPSSQALLLPSSSKLTEASAPVDAEKKPQDAKNPQKYGAMILEALSELNEPNGSEVGAIQRFIEVDNKYYKLTDSFGTKTPALVKASTQKQKDPSKPLKAAKKLEIFAAVSPALEAAAAAAAKVADAEAKAHLAHEHMMEAERILKMAEETESLLTLAAEIYDRCSRGEIITVNPVSQKEF</sequence>
<evidence type="ECO:0000256" key="11">
    <source>
        <dbReference type="SAM" id="Phobius"/>
    </source>
</evidence>
<keyword evidence="5" id="KW-0779">Telomere</keyword>
<keyword evidence="11" id="KW-0472">Membrane</keyword>
<dbReference type="Gene3D" id="1.10.10.10">
    <property type="entry name" value="Winged helix-like DNA-binding domain superfamily/Winged helix DNA-binding domain"/>
    <property type="match status" value="1"/>
</dbReference>
<dbReference type="GO" id="GO:0000781">
    <property type="term" value="C:chromosome, telomeric region"/>
    <property type="evidence" value="ECO:0007669"/>
    <property type="project" value="UniProtKB-SubCell"/>
</dbReference>
<keyword evidence="6" id="KW-0805">Transcription regulation</keyword>
<dbReference type="PANTHER" id="PTHR46267">
    <property type="entry name" value="SINGLE MYB HISTONE 4"/>
    <property type="match status" value="1"/>
</dbReference>
<dbReference type="SUPFAM" id="SSF46785">
    <property type="entry name" value="Winged helix' DNA-binding domain"/>
    <property type="match status" value="1"/>
</dbReference>